<evidence type="ECO:0000313" key="1">
    <source>
        <dbReference type="EMBL" id="OLY82955.1"/>
    </source>
</evidence>
<sequence length="101" mass="11161">MSKSVALDSIRADRKIKYQKNMEFISVQLADNNSKTLWQFIKPRTGKAFKSLSNGPIVDHPILWSEISAALSDAPNNKASGSDGIYSEESHVDQSHVWVGA</sequence>
<dbReference type="EMBL" id="LSSL01001158">
    <property type="protein sequence ID" value="OLY82955.1"/>
    <property type="molecule type" value="Genomic_DNA"/>
</dbReference>
<dbReference type="Proteomes" id="UP000187455">
    <property type="component" value="Unassembled WGS sequence"/>
</dbReference>
<gene>
    <name evidence="1" type="ORF">AYI68_g2913</name>
</gene>
<reference evidence="1 2" key="1">
    <citation type="journal article" date="2016" name="Mol. Biol. Evol.">
        <title>Genome-Wide Survey of Gut Fungi (Harpellales) Reveals the First Horizontally Transferred Ubiquitin Gene from a Mosquito Host.</title>
        <authorList>
            <person name="Wang Y."/>
            <person name="White M.M."/>
            <person name="Kvist S."/>
            <person name="Moncalvo J.M."/>
        </authorList>
    </citation>
    <scope>NUCLEOTIDE SEQUENCE [LARGE SCALE GENOMIC DNA]</scope>
    <source>
        <strain evidence="1 2">ALG-7-W6</strain>
    </source>
</reference>
<organism evidence="1 2">
    <name type="scientific">Smittium mucronatum</name>
    <dbReference type="NCBI Taxonomy" id="133383"/>
    <lineage>
        <taxon>Eukaryota</taxon>
        <taxon>Fungi</taxon>
        <taxon>Fungi incertae sedis</taxon>
        <taxon>Zoopagomycota</taxon>
        <taxon>Kickxellomycotina</taxon>
        <taxon>Harpellomycetes</taxon>
        <taxon>Harpellales</taxon>
        <taxon>Legeriomycetaceae</taxon>
        <taxon>Smittium</taxon>
    </lineage>
</organism>
<proteinExistence type="predicted"/>
<protein>
    <submittedName>
        <fullName evidence="1">Uncharacterized protein</fullName>
    </submittedName>
</protein>
<keyword evidence="2" id="KW-1185">Reference proteome</keyword>
<dbReference type="AlphaFoldDB" id="A0A1R0H1E1"/>
<comment type="caution">
    <text evidence="1">The sequence shown here is derived from an EMBL/GenBank/DDBJ whole genome shotgun (WGS) entry which is preliminary data.</text>
</comment>
<name>A0A1R0H1E1_9FUNG</name>
<accession>A0A1R0H1E1</accession>
<evidence type="ECO:0000313" key="2">
    <source>
        <dbReference type="Proteomes" id="UP000187455"/>
    </source>
</evidence>